<accession>A0A1M7TMZ6</accession>
<protein>
    <submittedName>
        <fullName evidence="1">Sulfotransferase family protein</fullName>
    </submittedName>
</protein>
<dbReference type="STRING" id="1189325.SAMN04488119_10832"/>
<evidence type="ECO:0000313" key="2">
    <source>
        <dbReference type="Proteomes" id="UP000184066"/>
    </source>
</evidence>
<dbReference type="GO" id="GO:0016740">
    <property type="term" value="F:transferase activity"/>
    <property type="evidence" value="ECO:0007669"/>
    <property type="project" value="UniProtKB-KW"/>
</dbReference>
<dbReference type="Gene3D" id="3.40.50.300">
    <property type="entry name" value="P-loop containing nucleotide triphosphate hydrolases"/>
    <property type="match status" value="1"/>
</dbReference>
<dbReference type="RefSeq" id="WP_072747847.1">
    <property type="nucleotide sequence ID" value="NZ_FOHL01000008.1"/>
</dbReference>
<dbReference type="Pfam" id="PF13469">
    <property type="entry name" value="Sulfotransfer_3"/>
    <property type="match status" value="1"/>
</dbReference>
<keyword evidence="1" id="KW-0808">Transferase</keyword>
<dbReference type="OrthoDB" id="7840040at2"/>
<dbReference type="AlphaFoldDB" id="A0A1M7TMZ6"/>
<dbReference type="SUPFAM" id="SSF52540">
    <property type="entry name" value="P-loop containing nucleoside triphosphate hydrolases"/>
    <property type="match status" value="1"/>
</dbReference>
<gene>
    <name evidence="1" type="ORF">SAMN05216200_10833</name>
</gene>
<name>A0A1M7TMZ6_9RHOB</name>
<sequence>MAGSANISPSEGAGVGPVVLVGQARSGSTLLAAMLNRAGGLMINDAYALQAADELGLTRAPRPDAAERYRAACLDILRRRSVSAPPAPLHRSAVISPEALARASRVQAGGWAEIWGGMLRAAAQGRAFHGWNTPPDHLRADEILSAFPTARFVFLMRDPYAVLRSYKHLPEYWGRGRARYHPALQARAWAASARSLRRLSARHPQAVHALRYEDLLADPGRVMAGLARFLGVALPAPTPDELPRNASRAGAGLTRAELWVARRALGAEAAAMGYAPPSPEGLGLGSLLGRSLLAGAYYAGAALTSRDMRGRMLRLARA</sequence>
<organism evidence="1 2">
    <name type="scientific">Oceanicella actignis</name>
    <dbReference type="NCBI Taxonomy" id="1189325"/>
    <lineage>
        <taxon>Bacteria</taxon>
        <taxon>Pseudomonadati</taxon>
        <taxon>Pseudomonadota</taxon>
        <taxon>Alphaproteobacteria</taxon>
        <taxon>Rhodobacterales</taxon>
        <taxon>Paracoccaceae</taxon>
        <taxon>Oceanicella</taxon>
    </lineage>
</organism>
<reference evidence="1 2" key="1">
    <citation type="submission" date="2016-12" db="EMBL/GenBank/DDBJ databases">
        <authorList>
            <person name="Song W.-J."/>
            <person name="Kurnit D.M."/>
        </authorList>
    </citation>
    <scope>NUCLEOTIDE SEQUENCE [LARGE SCALE GENOMIC DNA]</scope>
    <source>
        <strain evidence="1 2">CGMCC 1.10808</strain>
    </source>
</reference>
<keyword evidence="2" id="KW-1185">Reference proteome</keyword>
<dbReference type="EMBL" id="FRDL01000008">
    <property type="protein sequence ID" value="SHN72107.1"/>
    <property type="molecule type" value="Genomic_DNA"/>
</dbReference>
<proteinExistence type="predicted"/>
<dbReference type="InterPro" id="IPR027417">
    <property type="entry name" value="P-loop_NTPase"/>
</dbReference>
<evidence type="ECO:0000313" key="1">
    <source>
        <dbReference type="EMBL" id="SHN72107.1"/>
    </source>
</evidence>
<dbReference type="Proteomes" id="UP000184066">
    <property type="component" value="Unassembled WGS sequence"/>
</dbReference>